<dbReference type="SUPFAM" id="SSF48081">
    <property type="entry name" value="Methyl-coenzyme M reductase alpha and beta chain C-terminal domain"/>
    <property type="match status" value="1"/>
</dbReference>
<gene>
    <name evidence="2" type="ORF">ENS19_05365</name>
</gene>
<name>A0A7C3J3X5_9CREN</name>
<evidence type="ECO:0000259" key="1">
    <source>
        <dbReference type="Pfam" id="PF02241"/>
    </source>
</evidence>
<dbReference type="GO" id="GO:0015948">
    <property type="term" value="P:methanogenesis"/>
    <property type="evidence" value="ECO:0007669"/>
    <property type="project" value="InterPro"/>
</dbReference>
<dbReference type="EMBL" id="DSTX01000010">
    <property type="protein sequence ID" value="HFK20696.1"/>
    <property type="molecule type" value="Genomic_DNA"/>
</dbReference>
<dbReference type="Gene3D" id="1.20.840.10">
    <property type="entry name" value="Methyl-coenzyme M reductase, alpha/beta subunit, C-terminal"/>
    <property type="match status" value="1"/>
</dbReference>
<dbReference type="Pfam" id="PF02241">
    <property type="entry name" value="MCR_beta"/>
    <property type="match status" value="1"/>
</dbReference>
<dbReference type="GO" id="GO:0050524">
    <property type="term" value="F:coenzyme-B sulfoethylthiotransferase activity"/>
    <property type="evidence" value="ECO:0007669"/>
    <property type="project" value="InterPro"/>
</dbReference>
<comment type="caution">
    <text evidence="2">The sequence shown here is derived from an EMBL/GenBank/DDBJ whole genome shotgun (WGS) entry which is preliminary data.</text>
</comment>
<accession>A0A7C3J3X5</accession>
<evidence type="ECO:0000313" key="2">
    <source>
        <dbReference type="EMBL" id="HFK20696.1"/>
    </source>
</evidence>
<dbReference type="InterPro" id="IPR022679">
    <property type="entry name" value="Me_CoM_Rdtase_bsu_C"/>
</dbReference>
<organism evidence="2">
    <name type="scientific">Candidatus Methanomethylicus mesodigestus</name>
    <dbReference type="NCBI Taxonomy" id="1867258"/>
    <lineage>
        <taxon>Archaea</taxon>
        <taxon>Thermoproteota</taxon>
        <taxon>Methanosuratincolia</taxon>
        <taxon>Candidatus Methanomethylicales</taxon>
        <taxon>Candidatus Methanomethylicaceae</taxon>
        <taxon>Candidatus Methanomethylicus</taxon>
    </lineage>
</organism>
<proteinExistence type="predicted"/>
<feature type="domain" description="Methyl-coenzyme M reductase beta subunit C-terminal" evidence="1">
    <location>
        <begin position="2"/>
        <end position="250"/>
    </location>
</feature>
<dbReference type="AlphaFoldDB" id="A0A7C3J3X5"/>
<protein>
    <recommendedName>
        <fullName evidence="1">Methyl-coenzyme M reductase beta subunit C-terminal domain-containing protein</fullName>
    </recommendedName>
</protein>
<reference evidence="2" key="1">
    <citation type="journal article" date="2020" name="mSystems">
        <title>Genome- and Community-Level Interaction Insights into Carbon Utilization and Element Cycling Functions of Hydrothermarchaeota in Hydrothermal Sediment.</title>
        <authorList>
            <person name="Zhou Z."/>
            <person name="Liu Y."/>
            <person name="Xu W."/>
            <person name="Pan J."/>
            <person name="Luo Z.H."/>
            <person name="Li M."/>
        </authorList>
    </citation>
    <scope>NUCLEOTIDE SEQUENCE [LARGE SCALE GENOMIC DNA]</scope>
    <source>
        <strain evidence="2">SpSt-468</strain>
    </source>
</reference>
<dbReference type="InterPro" id="IPR008924">
    <property type="entry name" value="Me_CoM_Rdtase_asu/bsu_C"/>
</dbReference>
<sequence length="258" mass="27604">MGYGWRTVSSNVVVSLANRNAMKSAALSGCFELGYLVNAGNLVGRYERLYLLGFAYECLNANNIVYDTVVKMGKDGTTGKVLCEVLEKALNEGVIRVKETLPSGFKVFTPVDLELWNAYAASGMLAATMVNCGAARCAHSVSSIIINYNELLSNESALPDVEFGRAVGTGLLLDFLTHALYGGGEVGLMSGNHPNLKTTKLFAMPCVCAATALDAGTLTYPPEKMTAIFSQIFKNVKEFQDPIKCIAESALSAQIGDE</sequence>